<dbReference type="InterPro" id="IPR021732">
    <property type="entry name" value="DUF3301"/>
</dbReference>
<evidence type="ECO:0000313" key="2">
    <source>
        <dbReference type="Proteomes" id="UP001595974"/>
    </source>
</evidence>
<gene>
    <name evidence="1" type="ORF">ACFPTN_08245</name>
</gene>
<protein>
    <submittedName>
        <fullName evidence="1">DUF3301 domain-containing protein</fullName>
    </submittedName>
</protein>
<accession>A0ABW1AQJ8</accession>
<evidence type="ECO:0000313" key="1">
    <source>
        <dbReference type="EMBL" id="MFC5769364.1"/>
    </source>
</evidence>
<comment type="caution">
    <text evidence="1">The sequence shown here is derived from an EMBL/GenBank/DDBJ whole genome shotgun (WGS) entry which is preliminary data.</text>
</comment>
<dbReference type="Proteomes" id="UP001595974">
    <property type="component" value="Unassembled WGS sequence"/>
</dbReference>
<proteinExistence type="predicted"/>
<reference evidence="2" key="1">
    <citation type="journal article" date="2019" name="Int. J. Syst. Evol. Microbiol.">
        <title>The Global Catalogue of Microorganisms (GCM) 10K type strain sequencing project: providing services to taxonomists for standard genome sequencing and annotation.</title>
        <authorList>
            <consortium name="The Broad Institute Genomics Platform"/>
            <consortium name="The Broad Institute Genome Sequencing Center for Infectious Disease"/>
            <person name="Wu L."/>
            <person name="Ma J."/>
        </authorList>
    </citation>
    <scope>NUCLEOTIDE SEQUENCE [LARGE SCALE GENOMIC DNA]</scope>
    <source>
        <strain evidence="2">SHR3</strain>
    </source>
</reference>
<name>A0ABW1AQJ8_9RHOO</name>
<organism evidence="1 2">
    <name type="scientific">Thauera sinica</name>
    <dbReference type="NCBI Taxonomy" id="2665146"/>
    <lineage>
        <taxon>Bacteria</taxon>
        <taxon>Pseudomonadati</taxon>
        <taxon>Pseudomonadota</taxon>
        <taxon>Betaproteobacteria</taxon>
        <taxon>Rhodocyclales</taxon>
        <taxon>Zoogloeaceae</taxon>
        <taxon>Thauera</taxon>
    </lineage>
</organism>
<dbReference type="EMBL" id="JBHSOG010000030">
    <property type="protein sequence ID" value="MFC5769364.1"/>
    <property type="molecule type" value="Genomic_DNA"/>
</dbReference>
<dbReference type="Pfam" id="PF11743">
    <property type="entry name" value="DUF3301"/>
    <property type="match status" value="1"/>
</dbReference>
<dbReference type="RefSeq" id="WP_096452247.1">
    <property type="nucleotide sequence ID" value="NZ_JBHSOG010000030.1"/>
</dbReference>
<keyword evidence="2" id="KW-1185">Reference proteome</keyword>
<sequence>MSFPELLALLALGLLVWFWFDSLQAREAGVAAARVACRREGLQFLDETVVGRGLRPVRDEDGRLVLQRAFEFEYSRSGYDRFHGSVVLRGRDVVLLDVGAWRLAQGGLSGPEG</sequence>